<dbReference type="SUPFAM" id="SSF160631">
    <property type="entry name" value="SMI1/KNR4-like"/>
    <property type="match status" value="1"/>
</dbReference>
<dbReference type="RefSeq" id="WP_377092528.1">
    <property type="nucleotide sequence ID" value="NZ_JBHSJM010000001.1"/>
</dbReference>
<feature type="domain" description="Knr4/Smi1-like" evidence="1">
    <location>
        <begin position="30"/>
        <end position="152"/>
    </location>
</feature>
<sequence>MNKRQINITDKDIKKVISFEGFTPEQSKVVEDLEENLSIKFPDTLKRIWAMEEEASIFVENSYSGPSGFDFLALKEGHIEYISSTILEIYDLAFRDKDPKVIPIAHEGNGDYLVLDYRVHEDPVVLEYNLENGYKDNPYYYLAVSFDEYIDRGQKRNSKYYKKLDKDLDKDELHKHIGFTALD</sequence>
<accession>A0ABW5DYT4</accession>
<dbReference type="InterPro" id="IPR037883">
    <property type="entry name" value="Knr4/Smi1-like_sf"/>
</dbReference>
<dbReference type="EMBL" id="JBHUJC010000007">
    <property type="protein sequence ID" value="MFD2275378.1"/>
    <property type="molecule type" value="Genomic_DNA"/>
</dbReference>
<proteinExistence type="predicted"/>
<evidence type="ECO:0000313" key="3">
    <source>
        <dbReference type="Proteomes" id="UP001597297"/>
    </source>
</evidence>
<dbReference type="Pfam" id="PF09346">
    <property type="entry name" value="SMI1_KNR4"/>
    <property type="match status" value="1"/>
</dbReference>
<comment type="caution">
    <text evidence="2">The sequence shown here is derived from an EMBL/GenBank/DDBJ whole genome shotgun (WGS) entry which is preliminary data.</text>
</comment>
<reference evidence="3" key="1">
    <citation type="journal article" date="2019" name="Int. J. Syst. Evol. Microbiol.">
        <title>The Global Catalogue of Microorganisms (GCM) 10K type strain sequencing project: providing services to taxonomists for standard genome sequencing and annotation.</title>
        <authorList>
            <consortium name="The Broad Institute Genomics Platform"/>
            <consortium name="The Broad Institute Genome Sequencing Center for Infectious Disease"/>
            <person name="Wu L."/>
            <person name="Ma J."/>
        </authorList>
    </citation>
    <scope>NUCLEOTIDE SEQUENCE [LARGE SCALE GENOMIC DNA]</scope>
    <source>
        <strain evidence="3">JCM 16545</strain>
    </source>
</reference>
<dbReference type="Proteomes" id="UP001597297">
    <property type="component" value="Unassembled WGS sequence"/>
</dbReference>
<evidence type="ECO:0000259" key="1">
    <source>
        <dbReference type="Pfam" id="PF09346"/>
    </source>
</evidence>
<keyword evidence="3" id="KW-1185">Reference proteome</keyword>
<organism evidence="2 3">
    <name type="scientific">Rubritalea spongiae</name>
    <dbReference type="NCBI Taxonomy" id="430797"/>
    <lineage>
        <taxon>Bacteria</taxon>
        <taxon>Pseudomonadati</taxon>
        <taxon>Verrucomicrobiota</taxon>
        <taxon>Verrucomicrobiia</taxon>
        <taxon>Verrucomicrobiales</taxon>
        <taxon>Rubritaleaceae</taxon>
        <taxon>Rubritalea</taxon>
    </lineage>
</organism>
<gene>
    <name evidence="2" type="ORF">ACFSQZ_02750</name>
</gene>
<dbReference type="InterPro" id="IPR018958">
    <property type="entry name" value="Knr4/Smi1-like_dom"/>
</dbReference>
<name>A0ABW5DYT4_9BACT</name>
<protein>
    <submittedName>
        <fullName evidence="2">SMI1/KNR4 family protein</fullName>
    </submittedName>
</protein>
<dbReference type="Gene3D" id="3.40.1580.10">
    <property type="entry name" value="SMI1/KNR4-like"/>
    <property type="match status" value="1"/>
</dbReference>
<evidence type="ECO:0000313" key="2">
    <source>
        <dbReference type="EMBL" id="MFD2275378.1"/>
    </source>
</evidence>